<evidence type="ECO:0000313" key="1">
    <source>
        <dbReference type="EMBL" id="GAA0672214.1"/>
    </source>
</evidence>
<protein>
    <submittedName>
        <fullName evidence="1">Uncharacterized protein</fullName>
    </submittedName>
</protein>
<evidence type="ECO:0000313" key="2">
    <source>
        <dbReference type="Proteomes" id="UP001500724"/>
    </source>
</evidence>
<comment type="caution">
    <text evidence="1">The sequence shown here is derived from an EMBL/GenBank/DDBJ whole genome shotgun (WGS) entry which is preliminary data.</text>
</comment>
<reference evidence="1 2" key="1">
    <citation type="journal article" date="2019" name="Int. J. Syst. Evol. Microbiol.">
        <title>The Global Catalogue of Microorganisms (GCM) 10K type strain sequencing project: providing services to taxonomists for standard genome sequencing and annotation.</title>
        <authorList>
            <consortium name="The Broad Institute Genomics Platform"/>
            <consortium name="The Broad Institute Genome Sequencing Center for Infectious Disease"/>
            <person name="Wu L."/>
            <person name="Ma J."/>
        </authorList>
    </citation>
    <scope>NUCLEOTIDE SEQUENCE [LARGE SCALE GENOMIC DNA]</scope>
    <source>
        <strain evidence="1 2">JCM 10367</strain>
    </source>
</reference>
<proteinExistence type="predicted"/>
<keyword evidence="2" id="KW-1185">Reference proteome</keyword>
<accession>A0ABN1HXI3</accession>
<gene>
    <name evidence="1" type="ORF">GCM10009535_59830</name>
</gene>
<dbReference type="EMBL" id="BAAAGU010000110">
    <property type="protein sequence ID" value="GAA0672214.1"/>
    <property type="molecule type" value="Genomic_DNA"/>
</dbReference>
<sequence length="90" mass="9335">MAEVASAHGNQTVELSDGIDAGALSVLVNCQGKGSVTISVKPINLTFALECVEGEVSSTYNELSLKQAREQASLSVTAPSTVRWALTVGQ</sequence>
<dbReference type="RefSeq" id="WP_240967815.1">
    <property type="nucleotide sequence ID" value="NZ_BAAAGU010000110.1"/>
</dbReference>
<name>A0ABN1HXI3_9ACTN</name>
<organism evidence="1 2">
    <name type="scientific">Streptomyces thermocarboxydovorans</name>
    <dbReference type="NCBI Taxonomy" id="59298"/>
    <lineage>
        <taxon>Bacteria</taxon>
        <taxon>Bacillati</taxon>
        <taxon>Actinomycetota</taxon>
        <taxon>Actinomycetes</taxon>
        <taxon>Kitasatosporales</taxon>
        <taxon>Streptomycetaceae</taxon>
        <taxon>Streptomyces</taxon>
    </lineage>
</organism>
<dbReference type="Proteomes" id="UP001500724">
    <property type="component" value="Unassembled WGS sequence"/>
</dbReference>